<dbReference type="Pfam" id="PF02666">
    <property type="entry name" value="PS_Dcarbxylase"/>
    <property type="match status" value="1"/>
</dbReference>
<dbReference type="EMBL" id="VCAU01000062">
    <property type="protein sequence ID" value="KAF9887394.1"/>
    <property type="molecule type" value="Genomic_DNA"/>
</dbReference>
<sequence>MAILSHISVEALIHRCLGSCGLQDPKAHGHTSPRKPLNPSVVAFEKYIQNNSEIVKLCHSMFIETKHLVDAKRAHASYLVINDIPTLIGLLDFLLTHTPRWAEAESPSETITWSPFHHLLLIFLETPSGERLFLRNEVNRHLKAILHEWTSFLDTPDSRAALNSQTGWLSPGAISQLEHAANTPTGHRRPFTEIFECPDETDGEFLGFASWNTFVTRRFNPTIRPLPSPQDLPRDCAPVLNPCESTPWQISRQCQLRDRFWLKSQPYSIRDMLDNDARAESFANGTVYQGSLSTLDYHRWHAPVDGTVRGVRWVEGAYFTRPDEKNGVALDGMHSFLMTVAARLVIFIEAADPRIGLIAFVGVGLCDTDIQEGDYLEGGQDIGTFRLGKVTYCLIFCEHVNLQFVSLVDGERKGSNIPVRSLLAWC</sequence>
<dbReference type="InterPro" id="IPR003817">
    <property type="entry name" value="PS_Dcarbxylase"/>
</dbReference>
<dbReference type="GO" id="GO:0005739">
    <property type="term" value="C:mitochondrion"/>
    <property type="evidence" value="ECO:0007669"/>
    <property type="project" value="TreeGrafter"/>
</dbReference>
<evidence type="ECO:0000256" key="1">
    <source>
        <dbReference type="ARBA" id="ARBA00022793"/>
    </source>
</evidence>
<dbReference type="InterPro" id="IPR022237">
    <property type="entry name" value="PsiD-like"/>
</dbReference>
<gene>
    <name evidence="4" type="ORF">FE257_010249</name>
</gene>
<dbReference type="Proteomes" id="UP001194746">
    <property type="component" value="Unassembled WGS sequence"/>
</dbReference>
<feature type="domain" description="L-tryptophan decarboxylase PsiD-like" evidence="3">
    <location>
        <begin position="39"/>
        <end position="176"/>
    </location>
</feature>
<organism evidence="4 5">
    <name type="scientific">Aspergillus nanangensis</name>
    <dbReference type="NCBI Taxonomy" id="2582783"/>
    <lineage>
        <taxon>Eukaryota</taxon>
        <taxon>Fungi</taxon>
        <taxon>Dikarya</taxon>
        <taxon>Ascomycota</taxon>
        <taxon>Pezizomycotina</taxon>
        <taxon>Eurotiomycetes</taxon>
        <taxon>Eurotiomycetidae</taxon>
        <taxon>Eurotiales</taxon>
        <taxon>Aspergillaceae</taxon>
        <taxon>Aspergillus</taxon>
        <taxon>Aspergillus subgen. Circumdati</taxon>
    </lineage>
</organism>
<evidence type="ECO:0000259" key="3">
    <source>
        <dbReference type="Pfam" id="PF12588"/>
    </source>
</evidence>
<reference evidence="4" key="1">
    <citation type="journal article" date="2019" name="Beilstein J. Org. Chem.">
        <title>Nanangenines: drimane sesquiterpenoids as the dominant metabolite cohort of a novel Australian fungus, Aspergillus nanangensis.</title>
        <authorList>
            <person name="Lacey H.J."/>
            <person name="Gilchrist C.L.M."/>
            <person name="Crombie A."/>
            <person name="Kalaitzis J.A."/>
            <person name="Vuong D."/>
            <person name="Rutledge P.J."/>
            <person name="Turner P."/>
            <person name="Pitt J.I."/>
            <person name="Lacey E."/>
            <person name="Chooi Y.H."/>
            <person name="Piggott A.M."/>
        </authorList>
    </citation>
    <scope>NUCLEOTIDE SEQUENCE</scope>
    <source>
        <strain evidence="4">MST-FP2251</strain>
    </source>
</reference>
<dbReference type="Pfam" id="PF12588">
    <property type="entry name" value="PSDC"/>
    <property type="match status" value="1"/>
</dbReference>
<dbReference type="GO" id="GO:0006646">
    <property type="term" value="P:phosphatidylethanolamine biosynthetic process"/>
    <property type="evidence" value="ECO:0007669"/>
    <property type="project" value="TreeGrafter"/>
</dbReference>
<dbReference type="PANTHER" id="PTHR10067">
    <property type="entry name" value="PHOSPHATIDYLSERINE DECARBOXYLASE"/>
    <property type="match status" value="1"/>
</dbReference>
<protein>
    <recommendedName>
        <fullName evidence="3">L-tryptophan decarboxylase PsiD-like domain-containing protein</fullName>
    </recommendedName>
</protein>
<keyword evidence="1" id="KW-0210">Decarboxylase</keyword>
<proteinExistence type="predicted"/>
<name>A0AAD4CIX1_ASPNN</name>
<evidence type="ECO:0000256" key="2">
    <source>
        <dbReference type="ARBA" id="ARBA00023239"/>
    </source>
</evidence>
<dbReference type="AlphaFoldDB" id="A0AAD4CIX1"/>
<dbReference type="GO" id="GO:0004609">
    <property type="term" value="F:phosphatidylserine decarboxylase activity"/>
    <property type="evidence" value="ECO:0007669"/>
    <property type="project" value="InterPro"/>
</dbReference>
<dbReference type="PANTHER" id="PTHR10067:SF9">
    <property type="entry name" value="PHOSPHATIDYLSERINE DECARBOXYLASE FAMILY PROTEIN (AFU_ORTHOLOGUE AFUA_7G01730)"/>
    <property type="match status" value="1"/>
</dbReference>
<accession>A0AAD4CIX1</accession>
<keyword evidence="2" id="KW-0456">Lyase</keyword>
<keyword evidence="5" id="KW-1185">Reference proteome</keyword>
<evidence type="ECO:0000313" key="5">
    <source>
        <dbReference type="Proteomes" id="UP001194746"/>
    </source>
</evidence>
<evidence type="ECO:0000313" key="4">
    <source>
        <dbReference type="EMBL" id="KAF9887394.1"/>
    </source>
</evidence>
<comment type="caution">
    <text evidence="4">The sequence shown here is derived from an EMBL/GenBank/DDBJ whole genome shotgun (WGS) entry which is preliminary data.</text>
</comment>
<reference evidence="4" key="2">
    <citation type="submission" date="2020-02" db="EMBL/GenBank/DDBJ databases">
        <authorList>
            <person name="Gilchrist C.L.M."/>
            <person name="Chooi Y.-H."/>
        </authorList>
    </citation>
    <scope>NUCLEOTIDE SEQUENCE</scope>
    <source>
        <strain evidence="4">MST-FP2251</strain>
    </source>
</reference>